<feature type="region of interest" description="Disordered" evidence="1">
    <location>
        <begin position="258"/>
        <end position="292"/>
    </location>
</feature>
<proteinExistence type="predicted"/>
<feature type="compositionally biased region" description="Polar residues" evidence="1">
    <location>
        <begin position="189"/>
        <end position="208"/>
    </location>
</feature>
<dbReference type="AlphaFoldDB" id="M5FZF5"/>
<evidence type="ECO:0000256" key="1">
    <source>
        <dbReference type="SAM" id="MobiDB-lite"/>
    </source>
</evidence>
<evidence type="ECO:0000313" key="2">
    <source>
        <dbReference type="EMBL" id="EJU01250.1"/>
    </source>
</evidence>
<dbReference type="Proteomes" id="UP000030653">
    <property type="component" value="Unassembled WGS sequence"/>
</dbReference>
<gene>
    <name evidence="2" type="ORF">DACRYDRAFT_116464</name>
</gene>
<dbReference type="RefSeq" id="XP_040628147.1">
    <property type="nucleotide sequence ID" value="XM_040770207.1"/>
</dbReference>
<keyword evidence="3" id="KW-1185">Reference proteome</keyword>
<name>M5FZF5_DACPD</name>
<organism evidence="2 3">
    <name type="scientific">Dacryopinax primogenitus (strain DJM 731)</name>
    <name type="common">Brown rot fungus</name>
    <dbReference type="NCBI Taxonomy" id="1858805"/>
    <lineage>
        <taxon>Eukaryota</taxon>
        <taxon>Fungi</taxon>
        <taxon>Dikarya</taxon>
        <taxon>Basidiomycota</taxon>
        <taxon>Agaricomycotina</taxon>
        <taxon>Dacrymycetes</taxon>
        <taxon>Dacrymycetales</taxon>
        <taxon>Dacrymycetaceae</taxon>
        <taxon>Dacryopinax</taxon>
    </lineage>
</organism>
<dbReference type="GeneID" id="63685269"/>
<feature type="region of interest" description="Disordered" evidence="1">
    <location>
        <begin position="188"/>
        <end position="210"/>
    </location>
</feature>
<dbReference type="EMBL" id="JH795864">
    <property type="protein sequence ID" value="EJU01250.1"/>
    <property type="molecule type" value="Genomic_DNA"/>
</dbReference>
<dbReference type="HOGENOM" id="CLU_821411_0_0_1"/>
<evidence type="ECO:0000313" key="3">
    <source>
        <dbReference type="Proteomes" id="UP000030653"/>
    </source>
</evidence>
<accession>M5FZF5</accession>
<reference evidence="2 3" key="1">
    <citation type="journal article" date="2012" name="Science">
        <title>The Paleozoic origin of enzymatic lignin decomposition reconstructed from 31 fungal genomes.</title>
        <authorList>
            <person name="Floudas D."/>
            <person name="Binder M."/>
            <person name="Riley R."/>
            <person name="Barry K."/>
            <person name="Blanchette R.A."/>
            <person name="Henrissat B."/>
            <person name="Martinez A.T."/>
            <person name="Otillar R."/>
            <person name="Spatafora J.W."/>
            <person name="Yadav J.S."/>
            <person name="Aerts A."/>
            <person name="Benoit I."/>
            <person name="Boyd A."/>
            <person name="Carlson A."/>
            <person name="Copeland A."/>
            <person name="Coutinho P.M."/>
            <person name="de Vries R.P."/>
            <person name="Ferreira P."/>
            <person name="Findley K."/>
            <person name="Foster B."/>
            <person name="Gaskell J."/>
            <person name="Glotzer D."/>
            <person name="Gorecki P."/>
            <person name="Heitman J."/>
            <person name="Hesse C."/>
            <person name="Hori C."/>
            <person name="Igarashi K."/>
            <person name="Jurgens J.A."/>
            <person name="Kallen N."/>
            <person name="Kersten P."/>
            <person name="Kohler A."/>
            <person name="Kuees U."/>
            <person name="Kumar T.K.A."/>
            <person name="Kuo A."/>
            <person name="LaButti K."/>
            <person name="Larrondo L.F."/>
            <person name="Lindquist E."/>
            <person name="Ling A."/>
            <person name="Lombard V."/>
            <person name="Lucas S."/>
            <person name="Lundell T."/>
            <person name="Martin R."/>
            <person name="McLaughlin D.J."/>
            <person name="Morgenstern I."/>
            <person name="Morin E."/>
            <person name="Murat C."/>
            <person name="Nagy L.G."/>
            <person name="Nolan M."/>
            <person name="Ohm R.A."/>
            <person name="Patyshakuliyeva A."/>
            <person name="Rokas A."/>
            <person name="Ruiz-Duenas F.J."/>
            <person name="Sabat G."/>
            <person name="Salamov A."/>
            <person name="Samejima M."/>
            <person name="Schmutz J."/>
            <person name="Slot J.C."/>
            <person name="St John F."/>
            <person name="Stenlid J."/>
            <person name="Sun H."/>
            <person name="Sun S."/>
            <person name="Syed K."/>
            <person name="Tsang A."/>
            <person name="Wiebenga A."/>
            <person name="Young D."/>
            <person name="Pisabarro A."/>
            <person name="Eastwood D.C."/>
            <person name="Martin F."/>
            <person name="Cullen D."/>
            <person name="Grigoriev I.V."/>
            <person name="Hibbett D.S."/>
        </authorList>
    </citation>
    <scope>NUCLEOTIDE SEQUENCE [LARGE SCALE GENOMIC DNA]</scope>
    <source>
        <strain evidence="2 3">DJM-731 SS1</strain>
    </source>
</reference>
<sequence>MPSPRLILGSPFKGDTWHELMLQMIGGTMPQITDATCKWSEGMQRKRKAHAEIIAYMERLENMSPGEEEFQESCRVARERRGLPPCVYPMPEAPVEIIAGPSQPTPHTQSAQDEERRLISTPTQEQAILVTGAGIHPPVAVEQAFSVHGNIPRGNEQEAADVSLASTTYEDGGSLYAYDSGTIFEDGGTIQSHDSIPTDRTPTPTGSSMYRLPELSFTGSALGLSFDSLETIADPGPTQVVLIASSSTTSLPISTNGTISSAGYASDTEDLETVEEERGGVSGRKSSERRNGLFQLHQMSADRDRQPKRAHAPGRYWIPHVRASAASSAGERACGPGG</sequence>
<protein>
    <submittedName>
        <fullName evidence="2">Uncharacterized protein</fullName>
    </submittedName>
</protein>